<accession>A0A9R1WDF2</accession>
<evidence type="ECO:0000313" key="1">
    <source>
        <dbReference type="EMBL" id="KAJ0221803.1"/>
    </source>
</evidence>
<keyword evidence="2" id="KW-1185">Reference proteome</keyword>
<dbReference type="PANTHER" id="PTHR33116:SF78">
    <property type="entry name" value="OS12G0587133 PROTEIN"/>
    <property type="match status" value="1"/>
</dbReference>
<dbReference type="EMBL" id="NBSK02000002">
    <property type="protein sequence ID" value="KAJ0221803.1"/>
    <property type="molecule type" value="Genomic_DNA"/>
</dbReference>
<protein>
    <recommendedName>
        <fullName evidence="3">Reverse transcriptase domain-containing protein</fullName>
    </recommendedName>
</protein>
<name>A0A9R1WDF2_LACSA</name>
<dbReference type="PANTHER" id="PTHR33116">
    <property type="entry name" value="REVERSE TRANSCRIPTASE ZINC-BINDING DOMAIN-CONTAINING PROTEIN-RELATED-RELATED"/>
    <property type="match status" value="1"/>
</dbReference>
<reference evidence="1 2" key="1">
    <citation type="journal article" date="2017" name="Nat. Commun.">
        <title>Genome assembly with in vitro proximity ligation data and whole-genome triplication in lettuce.</title>
        <authorList>
            <person name="Reyes-Chin-Wo S."/>
            <person name="Wang Z."/>
            <person name="Yang X."/>
            <person name="Kozik A."/>
            <person name="Arikit S."/>
            <person name="Song C."/>
            <person name="Xia L."/>
            <person name="Froenicke L."/>
            <person name="Lavelle D.O."/>
            <person name="Truco M.J."/>
            <person name="Xia R."/>
            <person name="Zhu S."/>
            <person name="Xu C."/>
            <person name="Xu H."/>
            <person name="Xu X."/>
            <person name="Cox K."/>
            <person name="Korf I."/>
            <person name="Meyers B.C."/>
            <person name="Michelmore R.W."/>
        </authorList>
    </citation>
    <scope>NUCLEOTIDE SEQUENCE [LARGE SCALE GENOMIC DNA]</scope>
    <source>
        <strain evidence="2">cv. Salinas</strain>
        <tissue evidence="1">Seedlings</tissue>
    </source>
</reference>
<organism evidence="1 2">
    <name type="scientific">Lactuca sativa</name>
    <name type="common">Garden lettuce</name>
    <dbReference type="NCBI Taxonomy" id="4236"/>
    <lineage>
        <taxon>Eukaryota</taxon>
        <taxon>Viridiplantae</taxon>
        <taxon>Streptophyta</taxon>
        <taxon>Embryophyta</taxon>
        <taxon>Tracheophyta</taxon>
        <taxon>Spermatophyta</taxon>
        <taxon>Magnoliopsida</taxon>
        <taxon>eudicotyledons</taxon>
        <taxon>Gunneridae</taxon>
        <taxon>Pentapetalae</taxon>
        <taxon>asterids</taxon>
        <taxon>campanulids</taxon>
        <taxon>Asterales</taxon>
        <taxon>Asteraceae</taxon>
        <taxon>Cichorioideae</taxon>
        <taxon>Cichorieae</taxon>
        <taxon>Lactucinae</taxon>
        <taxon>Lactuca</taxon>
    </lineage>
</organism>
<dbReference type="AlphaFoldDB" id="A0A9R1WDF2"/>
<evidence type="ECO:0008006" key="3">
    <source>
        <dbReference type="Google" id="ProtNLM"/>
    </source>
</evidence>
<dbReference type="Proteomes" id="UP000235145">
    <property type="component" value="Unassembled WGS sequence"/>
</dbReference>
<proteinExistence type="predicted"/>
<gene>
    <name evidence="1" type="ORF">LSAT_V11C200078940</name>
</gene>
<comment type="caution">
    <text evidence="1">The sequence shown here is derived from an EMBL/GenBank/DDBJ whole genome shotgun (WGS) entry which is preliminary data.</text>
</comment>
<sequence length="186" mass="21957">MKFTLLIFKADFEKVFDSLNWSFLDSILEKMSWLMVLLRRSLISKEMLGNVIFYPLPFHYFYRRILRCFYRVFDLKVDPAKSKVFGIKLDNSEIDRLASILHCDPATFLFIYLGLPIGSNMKLARNWNPILVKFKSKLSSGKRGHFFQPSSYYISMLKNSKKIIELLEGIRRNFLKGGLENKRNIH</sequence>
<evidence type="ECO:0000313" key="2">
    <source>
        <dbReference type="Proteomes" id="UP000235145"/>
    </source>
</evidence>